<feature type="transmembrane region" description="Helical" evidence="6">
    <location>
        <begin position="814"/>
        <end position="834"/>
    </location>
</feature>
<feature type="transmembrane region" description="Helical" evidence="6">
    <location>
        <begin position="344"/>
        <end position="370"/>
    </location>
</feature>
<proteinExistence type="predicted"/>
<keyword evidence="2" id="KW-1003">Cell membrane</keyword>
<sequence length="853" mass="87965">MIRRTAWAHWPALLVLGLLVLVTTFLVDAGPRTLVAGYDRAARETVAGAPPGSADLVVSSGLPSVAPSDEQARGARLIASADGLATAARQWRATFPKPLRDTIVTADHFAGSSFLPLAHGVNQTLSLGFSSSANAHIRYVSGRPPGPRLETALPERAARRLGLSAGDVVRTATQPALSVRVTGLFVPADPGNGYWASQSHAKFADAELKKTPDGNDVTLATGLLDPAGYRALCTETPFGVNTAWTYTPGTARITGRSATTLRNNVHQAAEAIAGDASLSTRLDWVLDDFTQRLRTTQALLFLSVSGLFAAALGVLVLAVGLLLGRMRTGLHLQAARGASRLQRAGLTAGVTSLVTVPAAAAGLALSALLVDGPAQTTSYAAVAILVGTAIGGPAAAGLRLPGRRLVAEGLVVVLAVAGTYLVRRRGLPASGNIDPFLSAVPVLLAVAAGLVILRALPYVLRPVKRMLARGRSAVPFIGVARVSTAALPLIVVLLAVAVIGFGSTVEASLGRAQRLATYASVGGDARVDAVTMSRDVIDRVRRSPGVRAAVPAQTVHAARLSVDGALSSELTVIGIDLPAYRRMMAGTPLRPPTWPNGPGIPALFSPTAHAPKTGISVSTDYGIAMPLRNAGTVTNFPGQSPDDPFVLVPADALGRATGGGNTGSVSIFVRGDHIDVAALRRASVQPSLGAAEKNAVSTYREEHAALTEGTLGHLVGQGFGATAVLVTCYGTLAILVLLFAGARGRGRAVSYLRTLGLSRRQAHWLAVVEIAPVLLVAFAAGWALGLVLPRLLGPAIDLSPYTGGSQVRHFVPDLAVSVLLGGGLLVFAALEVLIDALVATRRGLGGVLRIGEV</sequence>
<evidence type="ECO:0000259" key="7">
    <source>
        <dbReference type="Pfam" id="PF02687"/>
    </source>
</evidence>
<evidence type="ECO:0000313" key="9">
    <source>
        <dbReference type="Proteomes" id="UP001500212"/>
    </source>
</evidence>
<feature type="domain" description="ABC3 transporter permease C-terminal" evidence="7">
    <location>
        <begin position="723"/>
        <end position="828"/>
    </location>
</feature>
<keyword evidence="4 6" id="KW-1133">Transmembrane helix</keyword>
<gene>
    <name evidence="8" type="ORF">GCM10023195_37480</name>
</gene>
<feature type="transmembrane region" description="Helical" evidence="6">
    <location>
        <begin position="405"/>
        <end position="423"/>
    </location>
</feature>
<accession>A0ABP8TM60</accession>
<organism evidence="8 9">
    <name type="scientific">Actinoallomurus liliacearum</name>
    <dbReference type="NCBI Taxonomy" id="1080073"/>
    <lineage>
        <taxon>Bacteria</taxon>
        <taxon>Bacillati</taxon>
        <taxon>Actinomycetota</taxon>
        <taxon>Actinomycetes</taxon>
        <taxon>Streptosporangiales</taxon>
        <taxon>Thermomonosporaceae</taxon>
        <taxon>Actinoallomurus</taxon>
    </lineage>
</organism>
<dbReference type="Proteomes" id="UP001500212">
    <property type="component" value="Unassembled WGS sequence"/>
</dbReference>
<reference evidence="9" key="1">
    <citation type="journal article" date="2019" name="Int. J. Syst. Evol. Microbiol.">
        <title>The Global Catalogue of Microorganisms (GCM) 10K type strain sequencing project: providing services to taxonomists for standard genome sequencing and annotation.</title>
        <authorList>
            <consortium name="The Broad Institute Genomics Platform"/>
            <consortium name="The Broad Institute Genome Sequencing Center for Infectious Disease"/>
            <person name="Wu L."/>
            <person name="Ma J."/>
        </authorList>
    </citation>
    <scope>NUCLEOTIDE SEQUENCE [LARGE SCALE GENOMIC DNA]</scope>
    <source>
        <strain evidence="9">JCM 17938</strain>
    </source>
</reference>
<feature type="transmembrane region" description="Helical" evidence="6">
    <location>
        <begin position="476"/>
        <end position="501"/>
    </location>
</feature>
<keyword evidence="5 6" id="KW-0472">Membrane</keyword>
<evidence type="ECO:0000256" key="4">
    <source>
        <dbReference type="ARBA" id="ARBA00022989"/>
    </source>
</evidence>
<dbReference type="EMBL" id="BAABHJ010000008">
    <property type="protein sequence ID" value="GAA4609324.1"/>
    <property type="molecule type" value="Genomic_DNA"/>
</dbReference>
<name>A0ABP8TM60_9ACTN</name>
<keyword evidence="9" id="KW-1185">Reference proteome</keyword>
<evidence type="ECO:0000256" key="2">
    <source>
        <dbReference type="ARBA" id="ARBA00022475"/>
    </source>
</evidence>
<evidence type="ECO:0000313" key="8">
    <source>
        <dbReference type="EMBL" id="GAA4609324.1"/>
    </source>
</evidence>
<evidence type="ECO:0000256" key="1">
    <source>
        <dbReference type="ARBA" id="ARBA00004651"/>
    </source>
</evidence>
<dbReference type="InterPro" id="IPR003838">
    <property type="entry name" value="ABC3_permease_C"/>
</dbReference>
<protein>
    <recommendedName>
        <fullName evidence="7">ABC3 transporter permease C-terminal domain-containing protein</fullName>
    </recommendedName>
</protein>
<comment type="subcellular location">
    <subcellularLocation>
        <location evidence="1">Cell membrane</location>
        <topology evidence="1">Multi-pass membrane protein</topology>
    </subcellularLocation>
</comment>
<feature type="transmembrane region" description="Helical" evidence="6">
    <location>
        <begin position="762"/>
        <end position="784"/>
    </location>
</feature>
<feature type="transmembrane region" description="Helical" evidence="6">
    <location>
        <begin position="376"/>
        <end position="398"/>
    </location>
</feature>
<feature type="transmembrane region" description="Helical" evidence="6">
    <location>
        <begin position="719"/>
        <end position="741"/>
    </location>
</feature>
<comment type="caution">
    <text evidence="8">The sequence shown here is derived from an EMBL/GenBank/DDBJ whole genome shotgun (WGS) entry which is preliminary data.</text>
</comment>
<dbReference type="Pfam" id="PF02687">
    <property type="entry name" value="FtsX"/>
    <property type="match status" value="1"/>
</dbReference>
<evidence type="ECO:0000256" key="6">
    <source>
        <dbReference type="SAM" id="Phobius"/>
    </source>
</evidence>
<feature type="transmembrane region" description="Helical" evidence="6">
    <location>
        <begin position="435"/>
        <end position="456"/>
    </location>
</feature>
<feature type="transmembrane region" description="Helical" evidence="6">
    <location>
        <begin position="298"/>
        <end position="323"/>
    </location>
</feature>
<keyword evidence="3 6" id="KW-0812">Transmembrane</keyword>
<evidence type="ECO:0000256" key="5">
    <source>
        <dbReference type="ARBA" id="ARBA00023136"/>
    </source>
</evidence>
<dbReference type="RefSeq" id="WP_345355354.1">
    <property type="nucleotide sequence ID" value="NZ_BAABHJ010000008.1"/>
</dbReference>
<evidence type="ECO:0000256" key="3">
    <source>
        <dbReference type="ARBA" id="ARBA00022692"/>
    </source>
</evidence>